<accession>A0A1X7AJ96</accession>
<dbReference type="Gene3D" id="1.10.238.160">
    <property type="match status" value="1"/>
</dbReference>
<sequence>MADTDSKPALEDESVMEAVLAAFQKLETAQVRFVRRQFIEDTFDISRTTIYRLMAGQQFPEPIILQSNKGARWVLSELIDWAKERMDARKQS</sequence>
<dbReference type="OrthoDB" id="8455288at2"/>
<proteinExistence type="predicted"/>
<organism evidence="1 2">
    <name type="scientific">Parendozoicomonas haliclonae</name>
    <dbReference type="NCBI Taxonomy" id="1960125"/>
    <lineage>
        <taxon>Bacteria</taxon>
        <taxon>Pseudomonadati</taxon>
        <taxon>Pseudomonadota</taxon>
        <taxon>Gammaproteobacteria</taxon>
        <taxon>Oceanospirillales</taxon>
        <taxon>Endozoicomonadaceae</taxon>
        <taxon>Parendozoicomonas</taxon>
    </lineage>
</organism>
<dbReference type="RefSeq" id="WP_087109286.1">
    <property type="nucleotide sequence ID" value="NZ_CBCSCN010000002.1"/>
</dbReference>
<dbReference type="Pfam" id="PF05930">
    <property type="entry name" value="Phage_AlpA"/>
    <property type="match status" value="1"/>
</dbReference>
<evidence type="ECO:0000313" key="2">
    <source>
        <dbReference type="Proteomes" id="UP000196573"/>
    </source>
</evidence>
<keyword evidence="2" id="KW-1185">Reference proteome</keyword>
<dbReference type="Proteomes" id="UP000196573">
    <property type="component" value="Unassembled WGS sequence"/>
</dbReference>
<protein>
    <submittedName>
        <fullName evidence="1">Prophage CP4-57 regulatory protein (AlpA)</fullName>
    </submittedName>
</protein>
<name>A0A1X7AJ96_9GAMM</name>
<dbReference type="AlphaFoldDB" id="A0A1X7AJ96"/>
<dbReference type="EMBL" id="FWPT01000004">
    <property type="protein sequence ID" value="SMA45545.1"/>
    <property type="molecule type" value="Genomic_DNA"/>
</dbReference>
<gene>
    <name evidence="1" type="ORF">EHSB41UT_01946</name>
</gene>
<dbReference type="InterPro" id="IPR010260">
    <property type="entry name" value="AlpA"/>
</dbReference>
<reference evidence="1 2" key="1">
    <citation type="submission" date="2017-03" db="EMBL/GenBank/DDBJ databases">
        <authorList>
            <person name="Afonso C.L."/>
            <person name="Miller P.J."/>
            <person name="Scott M.A."/>
            <person name="Spackman E."/>
            <person name="Goraichik I."/>
            <person name="Dimitrov K.M."/>
            <person name="Suarez D.L."/>
            <person name="Swayne D.E."/>
        </authorList>
    </citation>
    <scope>NUCLEOTIDE SEQUENCE [LARGE SCALE GENOMIC DNA]</scope>
    <source>
        <strain evidence="1">SB41UT1</strain>
    </source>
</reference>
<evidence type="ECO:0000313" key="1">
    <source>
        <dbReference type="EMBL" id="SMA45545.1"/>
    </source>
</evidence>